<name>A0A409WBK0_9AGAR</name>
<evidence type="ECO:0000313" key="4">
    <source>
        <dbReference type="Proteomes" id="UP000284706"/>
    </source>
</evidence>
<evidence type="ECO:0000256" key="2">
    <source>
        <dbReference type="SAM" id="Phobius"/>
    </source>
</evidence>
<dbReference type="AlphaFoldDB" id="A0A409WBK0"/>
<reference evidence="3 4" key="1">
    <citation type="journal article" date="2018" name="Evol. Lett.">
        <title>Horizontal gene cluster transfer increased hallucinogenic mushroom diversity.</title>
        <authorList>
            <person name="Reynolds H.T."/>
            <person name="Vijayakumar V."/>
            <person name="Gluck-Thaler E."/>
            <person name="Korotkin H.B."/>
            <person name="Matheny P.B."/>
            <person name="Slot J.C."/>
        </authorList>
    </citation>
    <scope>NUCLEOTIDE SEQUENCE [LARGE SCALE GENOMIC DNA]</scope>
    <source>
        <strain evidence="3 4">SRW20</strain>
    </source>
</reference>
<dbReference type="EMBL" id="NHYE01005220">
    <property type="protein sequence ID" value="PPQ75868.1"/>
    <property type="molecule type" value="Genomic_DNA"/>
</dbReference>
<dbReference type="InParanoid" id="A0A409WBK0"/>
<feature type="transmembrane region" description="Helical" evidence="2">
    <location>
        <begin position="110"/>
        <end position="131"/>
    </location>
</feature>
<organism evidence="3 4">
    <name type="scientific">Gymnopilus dilepis</name>
    <dbReference type="NCBI Taxonomy" id="231916"/>
    <lineage>
        <taxon>Eukaryota</taxon>
        <taxon>Fungi</taxon>
        <taxon>Dikarya</taxon>
        <taxon>Basidiomycota</taxon>
        <taxon>Agaricomycotina</taxon>
        <taxon>Agaricomycetes</taxon>
        <taxon>Agaricomycetidae</taxon>
        <taxon>Agaricales</taxon>
        <taxon>Agaricineae</taxon>
        <taxon>Hymenogastraceae</taxon>
        <taxon>Gymnopilus</taxon>
    </lineage>
</organism>
<evidence type="ECO:0000256" key="1">
    <source>
        <dbReference type="SAM" id="MobiDB-lite"/>
    </source>
</evidence>
<comment type="caution">
    <text evidence="3">The sequence shown here is derived from an EMBL/GenBank/DDBJ whole genome shotgun (WGS) entry which is preliminary data.</text>
</comment>
<keyword evidence="2" id="KW-0472">Membrane</keyword>
<feature type="region of interest" description="Disordered" evidence="1">
    <location>
        <begin position="171"/>
        <end position="193"/>
    </location>
</feature>
<proteinExistence type="predicted"/>
<dbReference type="Proteomes" id="UP000284706">
    <property type="component" value="Unassembled WGS sequence"/>
</dbReference>
<feature type="compositionally biased region" description="Polar residues" evidence="1">
    <location>
        <begin position="178"/>
        <end position="193"/>
    </location>
</feature>
<gene>
    <name evidence="3" type="ORF">CVT26_000284</name>
</gene>
<protein>
    <submittedName>
        <fullName evidence="3">Uncharacterized protein</fullName>
    </submittedName>
</protein>
<keyword evidence="2" id="KW-1133">Transmembrane helix</keyword>
<feature type="transmembrane region" description="Helical" evidence="2">
    <location>
        <begin position="83"/>
        <end position="104"/>
    </location>
</feature>
<sequence>MPALQPIKRTKKRQAFDICVIVIAPVSRIDPSITAQTFNLLASIPLFATFACTVLCTSLIVYRIRSFSIEGSLRRRYRHIVEILVESSALYSVVVLPVAILFPVQSIPSSFQSFATLNTVAVYLGAFYNYITFSTFQDGPFHYIQGIAPTIMIARVALSRDRDSNSTYMIGSGPPMFKSTTPSSTSALPQDMA</sequence>
<evidence type="ECO:0000313" key="3">
    <source>
        <dbReference type="EMBL" id="PPQ75868.1"/>
    </source>
</evidence>
<feature type="transmembrane region" description="Helical" evidence="2">
    <location>
        <begin position="40"/>
        <end position="62"/>
    </location>
</feature>
<keyword evidence="4" id="KW-1185">Reference proteome</keyword>
<keyword evidence="2" id="KW-0812">Transmembrane</keyword>
<accession>A0A409WBK0</accession>
<dbReference type="OrthoDB" id="3038148at2759"/>